<evidence type="ECO:0000256" key="1">
    <source>
        <dbReference type="SAM" id="MobiDB-lite"/>
    </source>
</evidence>
<feature type="domain" description="Retrotransposon gag" evidence="2">
    <location>
        <begin position="207"/>
        <end position="270"/>
    </location>
</feature>
<accession>E3N914</accession>
<dbReference type="Pfam" id="PF03732">
    <property type="entry name" value="Retrotrans_gag"/>
    <property type="match status" value="1"/>
</dbReference>
<protein>
    <recommendedName>
        <fullName evidence="2">Retrotransposon gag domain-containing protein</fullName>
    </recommendedName>
</protein>
<dbReference type="OrthoDB" id="10669711at2759"/>
<proteinExistence type="predicted"/>
<feature type="region of interest" description="Disordered" evidence="1">
    <location>
        <begin position="342"/>
        <end position="367"/>
    </location>
</feature>
<keyword evidence="4" id="KW-1185">Reference proteome</keyword>
<organism evidence="4">
    <name type="scientific">Caenorhabditis remanei</name>
    <name type="common">Caenorhabditis vulgaris</name>
    <dbReference type="NCBI Taxonomy" id="31234"/>
    <lineage>
        <taxon>Eukaryota</taxon>
        <taxon>Metazoa</taxon>
        <taxon>Ecdysozoa</taxon>
        <taxon>Nematoda</taxon>
        <taxon>Chromadorea</taxon>
        <taxon>Rhabditida</taxon>
        <taxon>Rhabditina</taxon>
        <taxon>Rhabditomorpha</taxon>
        <taxon>Rhabditoidea</taxon>
        <taxon>Rhabditidae</taxon>
        <taxon>Peloderinae</taxon>
        <taxon>Caenorhabditis</taxon>
    </lineage>
</organism>
<dbReference type="InParanoid" id="E3N914"/>
<dbReference type="HOGENOM" id="CLU_754867_0_0_1"/>
<gene>
    <name evidence="3" type="ORF">CRE_20919</name>
</gene>
<dbReference type="AlphaFoldDB" id="E3N914"/>
<evidence type="ECO:0000313" key="3">
    <source>
        <dbReference type="EMBL" id="EFO90105.1"/>
    </source>
</evidence>
<dbReference type="InterPro" id="IPR005162">
    <property type="entry name" value="Retrotrans_gag_dom"/>
</dbReference>
<dbReference type="Proteomes" id="UP000008281">
    <property type="component" value="Unassembled WGS sequence"/>
</dbReference>
<dbReference type="EMBL" id="DS268561">
    <property type="protein sequence ID" value="EFO90105.1"/>
    <property type="molecule type" value="Genomic_DNA"/>
</dbReference>
<reference evidence="3" key="1">
    <citation type="submission" date="2007-07" db="EMBL/GenBank/DDBJ databases">
        <title>PCAP assembly of the Caenorhabditis remanei genome.</title>
        <authorList>
            <consortium name="The Caenorhabditis remanei Sequencing Consortium"/>
            <person name="Wilson R.K."/>
        </authorList>
    </citation>
    <scope>NUCLEOTIDE SEQUENCE [LARGE SCALE GENOMIC DNA]</scope>
    <source>
        <strain evidence="3">PB4641</strain>
    </source>
</reference>
<evidence type="ECO:0000313" key="4">
    <source>
        <dbReference type="Proteomes" id="UP000008281"/>
    </source>
</evidence>
<sequence>MHGIDLMGESFILFLEFKDSSLAGNQKKCNIEVPSDKINQALPKLEVVEGERTEEEITGFKSLLDTDVRSSESRSVPSSRIESVHGKVVHSVVIEPLAVGDVSEVVIHAKKSYDLIANERACDGCPGAMAFQKDSSAKHDQHYWRCLDCRRSKAVMKKSISVHQILYLAADFIENPTEEFADSFQIDKNTVIWSILKVCNHPKKVIWWLMPGENRSNATWNKLVESLTQAFEVPGDRELAQQELATVKHGTLSINEFARKLRTIGDYAYESVSANVRESLLVNHFIHHTNRYIRNKLLQMDSTPKTLEVIIRKAERFQRLQELEDDQDGEELIAAMSDLILSKEDRGREQEPRPPVRAPPAPRKDLF</sequence>
<name>E3N914_CAERE</name>
<evidence type="ECO:0000259" key="2">
    <source>
        <dbReference type="Pfam" id="PF03732"/>
    </source>
</evidence>
<feature type="compositionally biased region" description="Basic and acidic residues" evidence="1">
    <location>
        <begin position="342"/>
        <end position="354"/>
    </location>
</feature>